<evidence type="ECO:0000256" key="6">
    <source>
        <dbReference type="RuleBase" id="RU003983"/>
    </source>
</evidence>
<evidence type="ECO:0000256" key="2">
    <source>
        <dbReference type="ARBA" id="ARBA00022723"/>
    </source>
</evidence>
<name>A0A917YK30_9RHOB</name>
<gene>
    <name evidence="9" type="ORF">GCM10010991_12200</name>
</gene>
<dbReference type="PANTHER" id="PTHR22726:SF1">
    <property type="entry name" value="METALLOENDOPEPTIDASE OMA1, MITOCHONDRIAL"/>
    <property type="match status" value="1"/>
</dbReference>
<organism evidence="9 10">
    <name type="scientific">Gemmobacter aquaticus</name>
    <dbReference type="NCBI Taxonomy" id="490185"/>
    <lineage>
        <taxon>Bacteria</taxon>
        <taxon>Pseudomonadati</taxon>
        <taxon>Pseudomonadota</taxon>
        <taxon>Alphaproteobacteria</taxon>
        <taxon>Rhodobacterales</taxon>
        <taxon>Paracoccaceae</taxon>
        <taxon>Gemmobacter</taxon>
    </lineage>
</organism>
<dbReference type="Pfam" id="PF01435">
    <property type="entry name" value="Peptidase_M48"/>
    <property type="match status" value="1"/>
</dbReference>
<accession>A0A917YK30</accession>
<dbReference type="InterPro" id="IPR001915">
    <property type="entry name" value="Peptidase_M48"/>
</dbReference>
<proteinExistence type="inferred from homology"/>
<sequence length="247" mass="26102">MRGIARFLGPLAMAAALAGCVGPTMPAPMPPVQPAAPTADGVLSPRDAARNFVYVVERLEPVAEAVCMERAARGTNCDLDIAVDTRPGLDPNAFQTVDRRGRPLIVFTLSLIADARNADEIAFVLGHEAAHHILGHIPRRQQTAAQGAMLGTVFGQATGADPATLQELQRVGAEIGARRYSQNFELEADALGAEIAWRAGFDPVKGTGFFLRLPDPGDSFLGSHPPNARRKAQVAAVVAQLQGGQPM</sequence>
<dbReference type="PROSITE" id="PS51257">
    <property type="entry name" value="PROKAR_LIPOPROTEIN"/>
    <property type="match status" value="1"/>
</dbReference>
<dbReference type="InterPro" id="IPR051156">
    <property type="entry name" value="Mito/Outer_Membr_Metalloprot"/>
</dbReference>
<keyword evidence="5 6" id="KW-0482">Metalloprotease</keyword>
<feature type="domain" description="Peptidase M48" evidence="8">
    <location>
        <begin position="90"/>
        <end position="234"/>
    </location>
</feature>
<evidence type="ECO:0000256" key="5">
    <source>
        <dbReference type="ARBA" id="ARBA00023049"/>
    </source>
</evidence>
<dbReference type="Gene3D" id="3.30.2010.10">
    <property type="entry name" value="Metalloproteases ('zincins'), catalytic domain"/>
    <property type="match status" value="1"/>
</dbReference>
<dbReference type="Proteomes" id="UP000598196">
    <property type="component" value="Unassembled WGS sequence"/>
</dbReference>
<evidence type="ECO:0000256" key="3">
    <source>
        <dbReference type="ARBA" id="ARBA00022801"/>
    </source>
</evidence>
<dbReference type="CDD" id="cd07324">
    <property type="entry name" value="M48C_Oma1-like"/>
    <property type="match status" value="1"/>
</dbReference>
<comment type="cofactor">
    <cofactor evidence="6">
        <name>Zn(2+)</name>
        <dbReference type="ChEBI" id="CHEBI:29105"/>
    </cofactor>
    <text evidence="6">Binds 1 zinc ion per subunit.</text>
</comment>
<dbReference type="OrthoDB" id="7338723at2"/>
<evidence type="ECO:0000256" key="1">
    <source>
        <dbReference type="ARBA" id="ARBA00022670"/>
    </source>
</evidence>
<comment type="similarity">
    <text evidence="6">Belongs to the peptidase M48 family.</text>
</comment>
<evidence type="ECO:0000256" key="7">
    <source>
        <dbReference type="SAM" id="SignalP"/>
    </source>
</evidence>
<comment type="caution">
    <text evidence="9">The sequence shown here is derived from an EMBL/GenBank/DDBJ whole genome shotgun (WGS) entry which is preliminary data.</text>
</comment>
<evidence type="ECO:0000259" key="8">
    <source>
        <dbReference type="Pfam" id="PF01435"/>
    </source>
</evidence>
<evidence type="ECO:0000313" key="9">
    <source>
        <dbReference type="EMBL" id="GGO28916.1"/>
    </source>
</evidence>
<reference evidence="9 10" key="1">
    <citation type="journal article" date="2014" name="Int. J. Syst. Evol. Microbiol.">
        <title>Complete genome sequence of Corynebacterium casei LMG S-19264T (=DSM 44701T), isolated from a smear-ripened cheese.</title>
        <authorList>
            <consortium name="US DOE Joint Genome Institute (JGI-PGF)"/>
            <person name="Walter F."/>
            <person name="Albersmeier A."/>
            <person name="Kalinowski J."/>
            <person name="Ruckert C."/>
        </authorList>
    </citation>
    <scope>NUCLEOTIDE SEQUENCE [LARGE SCALE GENOMIC DNA]</scope>
    <source>
        <strain evidence="9 10">CGMCC 1.7029</strain>
    </source>
</reference>
<feature type="signal peptide" evidence="7">
    <location>
        <begin position="1"/>
        <end position="18"/>
    </location>
</feature>
<dbReference type="GO" id="GO:0004222">
    <property type="term" value="F:metalloendopeptidase activity"/>
    <property type="evidence" value="ECO:0007669"/>
    <property type="project" value="InterPro"/>
</dbReference>
<evidence type="ECO:0000313" key="10">
    <source>
        <dbReference type="Proteomes" id="UP000598196"/>
    </source>
</evidence>
<dbReference type="EMBL" id="BMLP01000001">
    <property type="protein sequence ID" value="GGO28916.1"/>
    <property type="molecule type" value="Genomic_DNA"/>
</dbReference>
<keyword evidence="7" id="KW-0732">Signal</keyword>
<keyword evidence="10" id="KW-1185">Reference proteome</keyword>
<keyword evidence="2" id="KW-0479">Metal-binding</keyword>
<dbReference type="AlphaFoldDB" id="A0A917YK30"/>
<feature type="chain" id="PRO_5037090501" evidence="7">
    <location>
        <begin position="19"/>
        <end position="247"/>
    </location>
</feature>
<dbReference type="GO" id="GO:0016020">
    <property type="term" value="C:membrane"/>
    <property type="evidence" value="ECO:0007669"/>
    <property type="project" value="TreeGrafter"/>
</dbReference>
<keyword evidence="4 6" id="KW-0862">Zinc</keyword>
<keyword evidence="3 6" id="KW-0378">Hydrolase</keyword>
<keyword evidence="1 6" id="KW-0645">Protease</keyword>
<dbReference type="GO" id="GO:0051603">
    <property type="term" value="P:proteolysis involved in protein catabolic process"/>
    <property type="evidence" value="ECO:0007669"/>
    <property type="project" value="TreeGrafter"/>
</dbReference>
<evidence type="ECO:0000256" key="4">
    <source>
        <dbReference type="ARBA" id="ARBA00022833"/>
    </source>
</evidence>
<dbReference type="PANTHER" id="PTHR22726">
    <property type="entry name" value="METALLOENDOPEPTIDASE OMA1"/>
    <property type="match status" value="1"/>
</dbReference>
<dbReference type="GO" id="GO:0046872">
    <property type="term" value="F:metal ion binding"/>
    <property type="evidence" value="ECO:0007669"/>
    <property type="project" value="UniProtKB-KW"/>
</dbReference>
<protein>
    <submittedName>
        <fullName evidence="9">Peptidase M48</fullName>
    </submittedName>
</protein>